<protein>
    <submittedName>
        <fullName evidence="3">DUF1302 domain-containing protein</fullName>
    </submittedName>
</protein>
<comment type="caution">
    <text evidence="3">The sequence shown here is derived from an EMBL/GenBank/DDBJ whole genome shotgun (WGS) entry which is preliminary data.</text>
</comment>
<dbReference type="Pfam" id="PF06980">
    <property type="entry name" value="DUF1302"/>
    <property type="match status" value="1"/>
</dbReference>
<feature type="region of interest" description="Disordered" evidence="1">
    <location>
        <begin position="56"/>
        <end position="79"/>
    </location>
</feature>
<evidence type="ECO:0000313" key="4">
    <source>
        <dbReference type="Proteomes" id="UP001557484"/>
    </source>
</evidence>
<evidence type="ECO:0000256" key="2">
    <source>
        <dbReference type="SAM" id="SignalP"/>
    </source>
</evidence>
<feature type="compositionally biased region" description="Polar residues" evidence="1">
    <location>
        <begin position="63"/>
        <end position="79"/>
    </location>
</feature>
<name>A0ABV3TUI2_9GAMM</name>
<evidence type="ECO:0000313" key="3">
    <source>
        <dbReference type="EMBL" id="MEX1664842.1"/>
    </source>
</evidence>
<sequence>MVYSRSDKNHALNLVLGALTVGLTMPAHAVNFTWGDIEGTFTSNFSVGASMRTEEAENDYLSPGNTNGEGRASVSTTDDGNLNYDKGDFYSMLFKGVHDLDLNAGNYGAFTRLKYWYDYALTQDVDHGHVANNYTAGSSLETSGFENLAQDSGAEFLDYYVYGSFDLASVPLELRAGNMVLSWGESTFIQNGINTINPFDVTALNRPGAEIKEALLPVGMVYANAGLTANLSLELFYQYKWDRTVLDECGTYWSSADVYGGGCDKLTLSTAAPDGAQIGAGAFMSRAADVEASDSGQWGLAAHYFVDSLNSAELGAYYINYHSRTPILSGVNATSFAPTGQPIDPKYFFEFPEDIEVFGVSIATNVGLWAVSGEISYRPEYPLQINSVEVSQVVALGALNEWSTLRARGAAAGPGGVVQGYDNVEFTQAQMTFIRFFDQVLGANRLSFAAEIGADFLGGMDDAQNYGRSGTFGIGYFEPFDSQLAGPVPGLRVTCSSHAILGLQGIVPNTQAQNCTSDGFTEDFSWGYRMRAGLDYTDAFLGINLTPNIAWSHDVKGYSPQPSFIEGRKAASVGVTADYLNTYKADFSYTNYFGGKYDDKQDRDFVSLSFSVAF</sequence>
<dbReference type="InterPro" id="IPR010727">
    <property type="entry name" value="DUF1302"/>
</dbReference>
<accession>A0ABV3TUI2</accession>
<proteinExistence type="predicted"/>
<feature type="chain" id="PRO_5046908407" evidence="2">
    <location>
        <begin position="30"/>
        <end position="614"/>
    </location>
</feature>
<evidence type="ECO:0000256" key="1">
    <source>
        <dbReference type="SAM" id="MobiDB-lite"/>
    </source>
</evidence>
<gene>
    <name evidence="3" type="ORF">AB4875_05035</name>
</gene>
<organism evidence="3 4">
    <name type="scientific">Zhongshania arctica</name>
    <dbReference type="NCBI Taxonomy" id="3238302"/>
    <lineage>
        <taxon>Bacteria</taxon>
        <taxon>Pseudomonadati</taxon>
        <taxon>Pseudomonadota</taxon>
        <taxon>Gammaproteobacteria</taxon>
        <taxon>Cellvibrionales</taxon>
        <taxon>Spongiibacteraceae</taxon>
        <taxon>Zhongshania</taxon>
    </lineage>
</organism>
<dbReference type="Proteomes" id="UP001557484">
    <property type="component" value="Unassembled WGS sequence"/>
</dbReference>
<reference evidence="3 4" key="1">
    <citation type="journal article" date="2011" name="Int. J. Syst. Evol. Microbiol.">
        <title>Zhongshania antarctica gen. nov., sp. nov. and Zhongshania guokunii sp. nov., gammaproteobacteria respectively isolated from coastal attached (fast) ice and surface seawater of the Antarctic.</title>
        <authorList>
            <person name="Li H.J."/>
            <person name="Zhang X.Y."/>
            <person name="Chen C.X."/>
            <person name="Zhang Y.J."/>
            <person name="Gao Z.M."/>
            <person name="Yu Y."/>
            <person name="Chen X.L."/>
            <person name="Chen B."/>
            <person name="Zhang Y.Z."/>
        </authorList>
    </citation>
    <scope>NUCLEOTIDE SEQUENCE [LARGE SCALE GENOMIC DNA]</scope>
    <source>
        <strain evidence="3 4">R06B22</strain>
    </source>
</reference>
<keyword evidence="2" id="KW-0732">Signal</keyword>
<dbReference type="EMBL" id="JBFRYB010000001">
    <property type="protein sequence ID" value="MEX1664842.1"/>
    <property type="molecule type" value="Genomic_DNA"/>
</dbReference>
<feature type="signal peptide" evidence="2">
    <location>
        <begin position="1"/>
        <end position="29"/>
    </location>
</feature>
<dbReference type="RefSeq" id="WP_368374960.1">
    <property type="nucleotide sequence ID" value="NZ_JBFRYB010000001.1"/>
</dbReference>
<keyword evidence="4" id="KW-1185">Reference proteome</keyword>